<accession>C6LDK9</accession>
<evidence type="ECO:0000313" key="2">
    <source>
        <dbReference type="Proteomes" id="UP000005561"/>
    </source>
</evidence>
<dbReference type="AlphaFoldDB" id="C6LDK9"/>
<organism evidence="1 2">
    <name type="scientific">Marvinbryantia formatexigens DSM 14469</name>
    <dbReference type="NCBI Taxonomy" id="478749"/>
    <lineage>
        <taxon>Bacteria</taxon>
        <taxon>Bacillati</taxon>
        <taxon>Bacillota</taxon>
        <taxon>Clostridia</taxon>
        <taxon>Lachnospirales</taxon>
        <taxon>Lachnospiraceae</taxon>
        <taxon>Marvinbryantia</taxon>
    </lineage>
</organism>
<keyword evidence="2" id="KW-1185">Reference proteome</keyword>
<name>C6LDK9_9FIRM</name>
<protein>
    <submittedName>
        <fullName evidence="1">Uncharacterized protein</fullName>
    </submittedName>
</protein>
<reference evidence="1" key="1">
    <citation type="submission" date="2009-07" db="EMBL/GenBank/DDBJ databases">
        <authorList>
            <person name="Weinstock G."/>
            <person name="Sodergren E."/>
            <person name="Clifton S."/>
            <person name="Fulton L."/>
            <person name="Fulton B."/>
            <person name="Courtney L."/>
            <person name="Fronick C."/>
            <person name="Harrison M."/>
            <person name="Strong C."/>
            <person name="Farmer C."/>
            <person name="Delahaunty K."/>
            <person name="Markovic C."/>
            <person name="Hall O."/>
            <person name="Minx P."/>
            <person name="Tomlinson C."/>
            <person name="Mitreva M."/>
            <person name="Nelson J."/>
            <person name="Hou S."/>
            <person name="Wollam A."/>
            <person name="Pepin K.H."/>
            <person name="Johnson M."/>
            <person name="Bhonagiri V."/>
            <person name="Nash W.E."/>
            <person name="Warren W."/>
            <person name="Chinwalla A."/>
            <person name="Mardis E.R."/>
            <person name="Wilson R.K."/>
        </authorList>
    </citation>
    <scope>NUCLEOTIDE SEQUENCE [LARGE SCALE GENOMIC DNA]</scope>
    <source>
        <strain evidence="1">DSM 14469</strain>
    </source>
</reference>
<evidence type="ECO:0000313" key="1">
    <source>
        <dbReference type="EMBL" id="EET61443.1"/>
    </source>
</evidence>
<dbReference type="EMBL" id="ACCL02000006">
    <property type="protein sequence ID" value="EET61443.1"/>
    <property type="molecule type" value="Genomic_DNA"/>
</dbReference>
<comment type="caution">
    <text evidence="1">The sequence shown here is derived from an EMBL/GenBank/DDBJ whole genome shotgun (WGS) entry which is preliminary data.</text>
</comment>
<gene>
    <name evidence="1" type="ORF">BRYFOR_06618</name>
</gene>
<sequence length="41" mass="4705">MHSLRDRVLSFLFQAMPPSFASINAFTQKRRGVSHPLLFLS</sequence>
<dbReference type="Proteomes" id="UP000005561">
    <property type="component" value="Unassembled WGS sequence"/>
</dbReference>
<proteinExistence type="predicted"/>